<evidence type="ECO:0000256" key="1">
    <source>
        <dbReference type="SAM" id="Phobius"/>
    </source>
</evidence>
<dbReference type="EMBL" id="NJHN03000099">
    <property type="protein sequence ID" value="KAH9415130.1"/>
    <property type="molecule type" value="Genomic_DNA"/>
</dbReference>
<keyword evidence="1" id="KW-0472">Membrane</keyword>
<protein>
    <submittedName>
        <fullName evidence="2">Uncharacterized protein</fullName>
    </submittedName>
</protein>
<evidence type="ECO:0000313" key="2">
    <source>
        <dbReference type="EMBL" id="KAH9415130.1"/>
    </source>
</evidence>
<reference evidence="2 3" key="2">
    <citation type="journal article" date="2022" name="Mol. Biol. Evol.">
        <title>Comparative Genomics Reveals Insights into the Divergent Evolution of Astigmatic Mites and Household Pest Adaptations.</title>
        <authorList>
            <person name="Xiong Q."/>
            <person name="Wan A.T."/>
            <person name="Liu X."/>
            <person name="Fung C.S."/>
            <person name="Xiao X."/>
            <person name="Malainual N."/>
            <person name="Hou J."/>
            <person name="Wang L."/>
            <person name="Wang M."/>
            <person name="Yang K.Y."/>
            <person name="Cui Y."/>
            <person name="Leung E.L."/>
            <person name="Nong W."/>
            <person name="Shin S.K."/>
            <person name="Au S.W."/>
            <person name="Jeong K.Y."/>
            <person name="Chew F.T."/>
            <person name="Hui J.H."/>
            <person name="Leung T.F."/>
            <person name="Tungtrongchitr A."/>
            <person name="Zhong N."/>
            <person name="Liu Z."/>
            <person name="Tsui S.K."/>
        </authorList>
    </citation>
    <scope>NUCLEOTIDE SEQUENCE [LARGE SCALE GENOMIC DNA]</scope>
    <source>
        <strain evidence="2">Derp</strain>
    </source>
</reference>
<comment type="caution">
    <text evidence="2">The sequence shown here is derived from an EMBL/GenBank/DDBJ whole genome shotgun (WGS) entry which is preliminary data.</text>
</comment>
<feature type="transmembrane region" description="Helical" evidence="1">
    <location>
        <begin position="20"/>
        <end position="44"/>
    </location>
</feature>
<accession>A0ABQ8IXU8</accession>
<keyword evidence="1" id="KW-0812">Transmembrane</keyword>
<name>A0ABQ8IXU8_DERPT</name>
<organism evidence="2 3">
    <name type="scientific">Dermatophagoides pteronyssinus</name>
    <name type="common">European house dust mite</name>
    <dbReference type="NCBI Taxonomy" id="6956"/>
    <lineage>
        <taxon>Eukaryota</taxon>
        <taxon>Metazoa</taxon>
        <taxon>Ecdysozoa</taxon>
        <taxon>Arthropoda</taxon>
        <taxon>Chelicerata</taxon>
        <taxon>Arachnida</taxon>
        <taxon>Acari</taxon>
        <taxon>Acariformes</taxon>
        <taxon>Sarcoptiformes</taxon>
        <taxon>Astigmata</taxon>
        <taxon>Psoroptidia</taxon>
        <taxon>Analgoidea</taxon>
        <taxon>Pyroglyphidae</taxon>
        <taxon>Dermatophagoidinae</taxon>
        <taxon>Dermatophagoides</taxon>
    </lineage>
</organism>
<proteinExistence type="predicted"/>
<keyword evidence="3" id="KW-1185">Reference proteome</keyword>
<gene>
    <name evidence="2" type="ORF">DERP_006219</name>
</gene>
<dbReference type="Proteomes" id="UP000887458">
    <property type="component" value="Unassembled WGS sequence"/>
</dbReference>
<sequence length="75" mass="8951">MKFNESIGLGNLIHKNEEDLVIFFDAINIILFLFNFLFVGALIYRIWQLIIDFAEYVYEKELFSSKRIHFTNLSD</sequence>
<evidence type="ECO:0000313" key="3">
    <source>
        <dbReference type="Proteomes" id="UP000887458"/>
    </source>
</evidence>
<keyword evidence="1" id="KW-1133">Transmembrane helix</keyword>
<reference evidence="2 3" key="1">
    <citation type="journal article" date="2018" name="J. Allergy Clin. Immunol.">
        <title>High-quality assembly of Dermatophagoides pteronyssinus genome and transcriptome reveals a wide range of novel allergens.</title>
        <authorList>
            <person name="Liu X.Y."/>
            <person name="Yang K.Y."/>
            <person name="Wang M.Q."/>
            <person name="Kwok J.S."/>
            <person name="Zeng X."/>
            <person name="Yang Z."/>
            <person name="Xiao X.J."/>
            <person name="Lau C.P."/>
            <person name="Li Y."/>
            <person name="Huang Z.M."/>
            <person name="Ba J.G."/>
            <person name="Yim A.K."/>
            <person name="Ouyang C.Y."/>
            <person name="Ngai S.M."/>
            <person name="Chan T.F."/>
            <person name="Leung E.L."/>
            <person name="Liu L."/>
            <person name="Liu Z.G."/>
            <person name="Tsui S.K."/>
        </authorList>
    </citation>
    <scope>NUCLEOTIDE SEQUENCE [LARGE SCALE GENOMIC DNA]</scope>
    <source>
        <strain evidence="2">Derp</strain>
    </source>
</reference>